<evidence type="ECO:0000256" key="4">
    <source>
        <dbReference type="ARBA" id="ARBA00022676"/>
    </source>
</evidence>
<evidence type="ECO:0000313" key="14">
    <source>
        <dbReference type="EMBL" id="CAH0719692.1"/>
    </source>
</evidence>
<keyword evidence="5 11" id="KW-0808">Transferase</keyword>
<evidence type="ECO:0000256" key="2">
    <source>
        <dbReference type="ARBA" id="ARBA00004922"/>
    </source>
</evidence>
<dbReference type="GO" id="GO:0005794">
    <property type="term" value="C:Golgi apparatus"/>
    <property type="evidence" value="ECO:0007669"/>
    <property type="project" value="TreeGrafter"/>
</dbReference>
<proteinExistence type="inferred from homology"/>
<dbReference type="OrthoDB" id="10038994at2759"/>
<name>A0A8J9UGM0_9NEOP</name>
<dbReference type="Pfam" id="PF02709">
    <property type="entry name" value="Glyco_transf_7C"/>
    <property type="match status" value="1"/>
</dbReference>
<organism evidence="14 15">
    <name type="scientific">Brenthis ino</name>
    <name type="common">lesser marbled fritillary</name>
    <dbReference type="NCBI Taxonomy" id="405034"/>
    <lineage>
        <taxon>Eukaryota</taxon>
        <taxon>Metazoa</taxon>
        <taxon>Ecdysozoa</taxon>
        <taxon>Arthropoda</taxon>
        <taxon>Hexapoda</taxon>
        <taxon>Insecta</taxon>
        <taxon>Pterygota</taxon>
        <taxon>Neoptera</taxon>
        <taxon>Endopterygota</taxon>
        <taxon>Lepidoptera</taxon>
        <taxon>Glossata</taxon>
        <taxon>Ditrysia</taxon>
        <taxon>Papilionoidea</taxon>
        <taxon>Nymphalidae</taxon>
        <taxon>Heliconiinae</taxon>
        <taxon>Argynnini</taxon>
        <taxon>Brenthis</taxon>
    </lineage>
</organism>
<keyword evidence="10 11" id="KW-0325">Glycoprotein</keyword>
<dbReference type="GO" id="GO:0005975">
    <property type="term" value="P:carbohydrate metabolic process"/>
    <property type="evidence" value="ECO:0007669"/>
    <property type="project" value="InterPro"/>
</dbReference>
<sequence>MPKCLSIQKLLQVRLSTYLCISLCIVAIIQFFAAYGYYRYDYLAQNSLDDCLYIHTNPNWEVPQKFSEFLPTGILNGSYSPESCKPLFSVAILVTYRNRQSQLDIFIPYIHNFLRKQNIHYKIYVIEQRDEKPWNKGMLYNIGAKQAIIDKFPCLILHDVDLLPLDLSNLYVCLKQPRHMSASIDKFRFVLIYKSLVGGVLAITSEQYQELNGFSNRYLGWGGEDDDFAGRIASHNLEILRFPPHMSRYTMLVHKQESKNEDRHRIMAENAKNTQKDGLNSVRYDLISVNTHRLFTMIAVNL</sequence>
<comment type="pathway">
    <text evidence="2 11">Protein modification; protein glycosylation.</text>
</comment>
<evidence type="ECO:0000256" key="7">
    <source>
        <dbReference type="ARBA" id="ARBA00022968"/>
    </source>
</evidence>
<keyword evidence="9 11" id="KW-0472">Membrane</keyword>
<dbReference type="PANTHER" id="PTHR19300:SF48">
    <property type="entry name" value="BETA-1,4-N-ACETYLGALACTOSAMINYLTRANSFERASE"/>
    <property type="match status" value="1"/>
</dbReference>
<comment type="cofactor">
    <cofactor evidence="11">
        <name>Mn(2+)</name>
        <dbReference type="ChEBI" id="CHEBI:29035"/>
    </cofactor>
</comment>
<evidence type="ECO:0000256" key="5">
    <source>
        <dbReference type="ARBA" id="ARBA00022679"/>
    </source>
</evidence>
<dbReference type="GO" id="GO:0008378">
    <property type="term" value="F:galactosyltransferase activity"/>
    <property type="evidence" value="ECO:0007669"/>
    <property type="project" value="TreeGrafter"/>
</dbReference>
<evidence type="ECO:0000256" key="8">
    <source>
        <dbReference type="ARBA" id="ARBA00022989"/>
    </source>
</evidence>
<protein>
    <recommendedName>
        <fullName evidence="11">Beta-1,4-N-acetylgalactosaminyltransferase</fullName>
        <ecNumber evidence="11">2.4.1.-</ecNumber>
    </recommendedName>
    <alternativeName>
        <fullName evidence="11">Beta-4-GalNAcT</fullName>
    </alternativeName>
</protein>
<feature type="domain" description="Galactosyltransferase C-terminal" evidence="12">
    <location>
        <begin position="178"/>
        <end position="255"/>
    </location>
</feature>
<dbReference type="InterPro" id="IPR029044">
    <property type="entry name" value="Nucleotide-diphossugar_trans"/>
</dbReference>
<reference evidence="14" key="1">
    <citation type="submission" date="2021-12" db="EMBL/GenBank/DDBJ databases">
        <authorList>
            <person name="Martin H S."/>
        </authorList>
    </citation>
    <scope>NUCLEOTIDE SEQUENCE</scope>
</reference>
<evidence type="ECO:0000256" key="9">
    <source>
        <dbReference type="ARBA" id="ARBA00023136"/>
    </source>
</evidence>
<evidence type="ECO:0000259" key="13">
    <source>
        <dbReference type="Pfam" id="PF13733"/>
    </source>
</evidence>
<dbReference type="EC" id="2.4.1.-" evidence="11"/>
<dbReference type="PANTHER" id="PTHR19300">
    <property type="entry name" value="BETA-1,4-GALACTOSYLTRANSFERASE"/>
    <property type="match status" value="1"/>
</dbReference>
<feature type="transmembrane region" description="Helical" evidence="11">
    <location>
        <begin position="15"/>
        <end position="38"/>
    </location>
</feature>
<dbReference type="SUPFAM" id="SSF53448">
    <property type="entry name" value="Nucleotide-diphospho-sugar transferases"/>
    <property type="match status" value="1"/>
</dbReference>
<dbReference type="InterPro" id="IPR027995">
    <property type="entry name" value="Galactosyl_T_N"/>
</dbReference>
<keyword evidence="7 11" id="KW-0735">Signal-anchor</keyword>
<feature type="non-terminal residue" evidence="14">
    <location>
        <position position="302"/>
    </location>
</feature>
<keyword evidence="11" id="KW-0479">Metal-binding</keyword>
<dbReference type="GO" id="GO:0016020">
    <property type="term" value="C:membrane"/>
    <property type="evidence" value="ECO:0007669"/>
    <property type="project" value="UniProtKB-SubCell"/>
</dbReference>
<evidence type="ECO:0000256" key="11">
    <source>
        <dbReference type="RuleBase" id="RU368121"/>
    </source>
</evidence>
<feature type="domain" description="Galactosyltransferase N-terminal" evidence="13">
    <location>
        <begin position="75"/>
        <end position="173"/>
    </location>
</feature>
<dbReference type="InterPro" id="IPR003859">
    <property type="entry name" value="Galactosyl_T"/>
</dbReference>
<dbReference type="Pfam" id="PF13733">
    <property type="entry name" value="Glyco_transf_7N"/>
    <property type="match status" value="1"/>
</dbReference>
<evidence type="ECO:0000313" key="15">
    <source>
        <dbReference type="Proteomes" id="UP000838878"/>
    </source>
</evidence>
<dbReference type="Gene3D" id="3.90.550.10">
    <property type="entry name" value="Spore Coat Polysaccharide Biosynthesis Protein SpsA, Chain A"/>
    <property type="match status" value="1"/>
</dbReference>
<keyword evidence="4 11" id="KW-0328">Glycosyltransferase</keyword>
<keyword evidence="15" id="KW-1185">Reference proteome</keyword>
<dbReference type="InterPro" id="IPR027791">
    <property type="entry name" value="Galactosyl_T_C"/>
</dbReference>
<evidence type="ECO:0000256" key="10">
    <source>
        <dbReference type="ARBA" id="ARBA00023180"/>
    </source>
</evidence>
<dbReference type="PRINTS" id="PR02050">
    <property type="entry name" value="B14GALTRFASE"/>
</dbReference>
<accession>A0A8J9UGM0</accession>
<gene>
    <name evidence="14" type="ORF">BINO364_LOCUS5999</name>
</gene>
<dbReference type="UniPathway" id="UPA00378"/>
<dbReference type="EMBL" id="OV170234">
    <property type="protein sequence ID" value="CAH0719692.1"/>
    <property type="molecule type" value="Genomic_DNA"/>
</dbReference>
<keyword evidence="8 11" id="KW-1133">Transmembrane helix</keyword>
<dbReference type="AlphaFoldDB" id="A0A8J9UGM0"/>
<dbReference type="GO" id="GO:0033842">
    <property type="term" value="F:N-acetyl-beta-glucosaminyl-derivative 4-beta-N-acetylgalactosaminyltransferase activity"/>
    <property type="evidence" value="ECO:0007669"/>
    <property type="project" value="TreeGrafter"/>
</dbReference>
<evidence type="ECO:0000259" key="12">
    <source>
        <dbReference type="Pfam" id="PF02709"/>
    </source>
</evidence>
<comment type="subcellular location">
    <subcellularLocation>
        <location evidence="1 11">Membrane</location>
        <topology evidence="1 11">Single-pass type II membrane protein</topology>
    </subcellularLocation>
</comment>
<dbReference type="GO" id="GO:0046872">
    <property type="term" value="F:metal ion binding"/>
    <property type="evidence" value="ECO:0007669"/>
    <property type="project" value="UniProtKB-UniRule"/>
</dbReference>
<comment type="similarity">
    <text evidence="3 11">Belongs to the glycosyltransferase 7 family.</text>
</comment>
<evidence type="ECO:0000256" key="6">
    <source>
        <dbReference type="ARBA" id="ARBA00022692"/>
    </source>
</evidence>
<evidence type="ECO:0000256" key="3">
    <source>
        <dbReference type="ARBA" id="ARBA00005735"/>
    </source>
</evidence>
<keyword evidence="6 11" id="KW-0812">Transmembrane</keyword>
<evidence type="ECO:0000256" key="1">
    <source>
        <dbReference type="ARBA" id="ARBA00004606"/>
    </source>
</evidence>
<dbReference type="GO" id="GO:0006688">
    <property type="term" value="P:glycosphingolipid biosynthetic process"/>
    <property type="evidence" value="ECO:0007669"/>
    <property type="project" value="TreeGrafter"/>
</dbReference>
<dbReference type="Proteomes" id="UP000838878">
    <property type="component" value="Chromosome 14"/>
</dbReference>
<keyword evidence="11" id="KW-0464">Manganese</keyword>
<comment type="function">
    <text evidence="11">Catalyzes the transfer of galactose onto proteins or lipids.</text>
</comment>